<dbReference type="EMBL" id="SBKN01000003">
    <property type="protein sequence ID" value="RXR23063.1"/>
    <property type="molecule type" value="Genomic_DNA"/>
</dbReference>
<protein>
    <submittedName>
        <fullName evidence="7">Efflux RND transporter periplasmic adaptor subunit</fullName>
    </submittedName>
</protein>
<dbReference type="InterPro" id="IPR058625">
    <property type="entry name" value="MdtA-like_BSH"/>
</dbReference>
<keyword evidence="3" id="KW-0813">Transport</keyword>
<dbReference type="GO" id="GO:1990281">
    <property type="term" value="C:efflux pump complex"/>
    <property type="evidence" value="ECO:0007669"/>
    <property type="project" value="TreeGrafter"/>
</dbReference>
<dbReference type="AlphaFoldDB" id="A0A4Q1K9D9"/>
<dbReference type="OrthoDB" id="9806939at2"/>
<dbReference type="NCBIfam" id="TIGR01730">
    <property type="entry name" value="RND_mfp"/>
    <property type="match status" value="1"/>
</dbReference>
<dbReference type="InterPro" id="IPR058627">
    <property type="entry name" value="MdtA-like_C"/>
</dbReference>
<dbReference type="PANTHER" id="PTHR30469:SF36">
    <property type="entry name" value="BLL3903 PROTEIN"/>
    <property type="match status" value="1"/>
</dbReference>
<proteinExistence type="inferred from homology"/>
<name>A0A4Q1K9D9_9FLAO</name>
<evidence type="ECO:0000313" key="8">
    <source>
        <dbReference type="Proteomes" id="UP000289857"/>
    </source>
</evidence>
<evidence type="ECO:0000259" key="5">
    <source>
        <dbReference type="Pfam" id="PF25954"/>
    </source>
</evidence>
<evidence type="ECO:0000259" key="6">
    <source>
        <dbReference type="Pfam" id="PF25967"/>
    </source>
</evidence>
<organism evidence="7 8">
    <name type="scientific">Flavobacterium stagni</name>
    <dbReference type="NCBI Taxonomy" id="2506421"/>
    <lineage>
        <taxon>Bacteria</taxon>
        <taxon>Pseudomonadati</taxon>
        <taxon>Bacteroidota</taxon>
        <taxon>Flavobacteriia</taxon>
        <taxon>Flavobacteriales</taxon>
        <taxon>Flavobacteriaceae</taxon>
        <taxon>Flavobacterium</taxon>
    </lineage>
</organism>
<dbReference type="RefSeq" id="WP_129461293.1">
    <property type="nucleotide sequence ID" value="NZ_SBKN01000003.1"/>
</dbReference>
<feature type="domain" description="CusB-like beta-barrel" evidence="5">
    <location>
        <begin position="204"/>
        <end position="273"/>
    </location>
</feature>
<dbReference type="Gene3D" id="2.40.30.170">
    <property type="match status" value="1"/>
</dbReference>
<sequence>MKSKTLFFLVLAVALGALVVYRISKNSEKDPKAGAQGDKKPPITAEARIVEPQNFSNTISLSGSLEANEEVAIHPEVSGIAEKILFIEGARVTKGQVLVKVNDSELRAQLLQAITKENLASENERRAKLLLKKEAISQEEYDIASADYRTAKAQKQLIQVQIGKTSIKAPFSGTIGLRNISPGTYVTPATAIANLVNTNPLKITFSLPEKYATEITKNGTLQFTVANESKTYTAKIYAIEPAIEATTRTLRVRAYADNANGTLIPGTFANVQLPLKNIPDAILIPSEVVIPVKDGKKVYIAQNGKAKSVLIETLTRTGKDVVVTSGLKAGDTLLVSGVMALKDDADITVKLQTK</sequence>
<gene>
    <name evidence="7" type="ORF">EQG61_07455</name>
</gene>
<dbReference type="Pfam" id="PF25917">
    <property type="entry name" value="BSH_RND"/>
    <property type="match status" value="1"/>
</dbReference>
<comment type="subcellular location">
    <subcellularLocation>
        <location evidence="1">Cell envelope</location>
    </subcellularLocation>
</comment>
<dbReference type="Gene3D" id="2.40.420.20">
    <property type="match status" value="1"/>
</dbReference>
<evidence type="ECO:0000256" key="3">
    <source>
        <dbReference type="ARBA" id="ARBA00022448"/>
    </source>
</evidence>
<dbReference type="Proteomes" id="UP000289857">
    <property type="component" value="Unassembled WGS sequence"/>
</dbReference>
<dbReference type="Pfam" id="PF25967">
    <property type="entry name" value="RND-MFP_C"/>
    <property type="match status" value="1"/>
</dbReference>
<dbReference type="InterPro" id="IPR058792">
    <property type="entry name" value="Beta-barrel_RND_2"/>
</dbReference>
<feature type="domain" description="Multidrug resistance protein MdtA-like C-terminal permuted SH3" evidence="6">
    <location>
        <begin position="280"/>
        <end position="338"/>
    </location>
</feature>
<reference evidence="8" key="1">
    <citation type="submission" date="2019-01" db="EMBL/GenBank/DDBJ databases">
        <title>Cytophagaceae bacterium strain CAR-16.</title>
        <authorList>
            <person name="Chen W.-M."/>
        </authorList>
    </citation>
    <scope>NUCLEOTIDE SEQUENCE [LARGE SCALE GENOMIC DNA]</scope>
    <source>
        <strain evidence="8">WWJ-16</strain>
    </source>
</reference>
<dbReference type="Gene3D" id="2.40.50.100">
    <property type="match status" value="1"/>
</dbReference>
<evidence type="ECO:0000259" key="4">
    <source>
        <dbReference type="Pfam" id="PF25917"/>
    </source>
</evidence>
<comment type="caution">
    <text evidence="7">The sequence shown here is derived from an EMBL/GenBank/DDBJ whole genome shotgun (WGS) entry which is preliminary data.</text>
</comment>
<dbReference type="Gene3D" id="1.10.287.470">
    <property type="entry name" value="Helix hairpin bin"/>
    <property type="match status" value="1"/>
</dbReference>
<evidence type="ECO:0000256" key="1">
    <source>
        <dbReference type="ARBA" id="ARBA00004196"/>
    </source>
</evidence>
<feature type="domain" description="Multidrug resistance protein MdtA-like barrel-sandwich hybrid" evidence="4">
    <location>
        <begin position="70"/>
        <end position="196"/>
    </location>
</feature>
<accession>A0A4Q1K9D9</accession>
<comment type="similarity">
    <text evidence="2">Belongs to the membrane fusion protein (MFP) (TC 8.A.1) family.</text>
</comment>
<dbReference type="GO" id="GO:0015562">
    <property type="term" value="F:efflux transmembrane transporter activity"/>
    <property type="evidence" value="ECO:0007669"/>
    <property type="project" value="TreeGrafter"/>
</dbReference>
<keyword evidence="8" id="KW-1185">Reference proteome</keyword>
<dbReference type="InterPro" id="IPR006143">
    <property type="entry name" value="RND_pump_MFP"/>
</dbReference>
<evidence type="ECO:0000256" key="2">
    <source>
        <dbReference type="ARBA" id="ARBA00009477"/>
    </source>
</evidence>
<dbReference type="PANTHER" id="PTHR30469">
    <property type="entry name" value="MULTIDRUG RESISTANCE PROTEIN MDTA"/>
    <property type="match status" value="1"/>
</dbReference>
<dbReference type="SUPFAM" id="SSF111369">
    <property type="entry name" value="HlyD-like secretion proteins"/>
    <property type="match status" value="1"/>
</dbReference>
<evidence type="ECO:0000313" key="7">
    <source>
        <dbReference type="EMBL" id="RXR23063.1"/>
    </source>
</evidence>
<dbReference type="Pfam" id="PF25954">
    <property type="entry name" value="Beta-barrel_RND_2"/>
    <property type="match status" value="1"/>
</dbReference>